<organism evidence="1 2">
    <name type="scientific">Niallia taxi</name>
    <dbReference type="NCBI Taxonomy" id="2499688"/>
    <lineage>
        <taxon>Bacteria</taxon>
        <taxon>Bacillati</taxon>
        <taxon>Bacillota</taxon>
        <taxon>Bacilli</taxon>
        <taxon>Bacillales</taxon>
        <taxon>Bacillaceae</taxon>
        <taxon>Niallia</taxon>
    </lineage>
</organism>
<dbReference type="RefSeq" id="WP_127738733.1">
    <property type="nucleotide sequence ID" value="NZ_RZTZ01000004.1"/>
</dbReference>
<evidence type="ECO:0000313" key="1">
    <source>
        <dbReference type="EMBL" id="RVT62781.1"/>
    </source>
</evidence>
<dbReference type="EMBL" id="RZTZ01000004">
    <property type="protein sequence ID" value="RVT62781.1"/>
    <property type="molecule type" value="Genomic_DNA"/>
</dbReference>
<sequence length="114" mass="12533">MREINALFIDSGDSWFEGDESKVKIMAPNAVLSWKDDGMWAFRVLDEEISDRQDELVIDLAKCASVFVGLESTENGEITAEFLATASFIEVIQKLANKKPGDAGTSTSNEKNNA</sequence>
<name>A0A437KBD3_9BACI</name>
<dbReference type="AlphaFoldDB" id="A0A437KBD3"/>
<proteinExistence type="predicted"/>
<evidence type="ECO:0000313" key="2">
    <source>
        <dbReference type="Proteomes" id="UP000288024"/>
    </source>
</evidence>
<comment type="caution">
    <text evidence="1">The sequence shown here is derived from an EMBL/GenBank/DDBJ whole genome shotgun (WGS) entry which is preliminary data.</text>
</comment>
<dbReference type="Proteomes" id="UP000288024">
    <property type="component" value="Unassembled WGS sequence"/>
</dbReference>
<keyword evidence="2" id="KW-1185">Reference proteome</keyword>
<protein>
    <submittedName>
        <fullName evidence="1">Uncharacterized protein</fullName>
    </submittedName>
</protein>
<reference evidence="1 2" key="1">
    <citation type="submission" date="2019-01" db="EMBL/GenBank/DDBJ databases">
        <title>Bacillus sp. M5HDSG1-1, whole genome shotgun sequence.</title>
        <authorList>
            <person name="Tuo L."/>
        </authorList>
    </citation>
    <scope>NUCLEOTIDE SEQUENCE [LARGE SCALE GENOMIC DNA]</scope>
    <source>
        <strain evidence="1 2">M5HDSG1-1</strain>
    </source>
</reference>
<gene>
    <name evidence="1" type="ORF">EM808_13665</name>
</gene>
<accession>A0A437KBD3</accession>